<name>A0A9P1DE78_9DINO</name>
<evidence type="ECO:0000313" key="3">
    <source>
        <dbReference type="Proteomes" id="UP001152797"/>
    </source>
</evidence>
<dbReference type="AlphaFoldDB" id="A0A9P1DE78"/>
<gene>
    <name evidence="1" type="ORF">C1SCF055_LOCUS33474</name>
</gene>
<reference evidence="1" key="1">
    <citation type="submission" date="2022-10" db="EMBL/GenBank/DDBJ databases">
        <authorList>
            <person name="Chen Y."/>
            <person name="Dougan E. K."/>
            <person name="Chan C."/>
            <person name="Rhodes N."/>
            <person name="Thang M."/>
        </authorList>
    </citation>
    <scope>NUCLEOTIDE SEQUENCE</scope>
</reference>
<comment type="caution">
    <text evidence="1">The sequence shown here is derived from an EMBL/GenBank/DDBJ whole genome shotgun (WGS) entry which is preliminary data.</text>
</comment>
<evidence type="ECO:0000313" key="1">
    <source>
        <dbReference type="EMBL" id="CAI4007980.1"/>
    </source>
</evidence>
<evidence type="ECO:0000313" key="2">
    <source>
        <dbReference type="EMBL" id="CAL1161355.1"/>
    </source>
</evidence>
<sequence length="567" mass="61716">MTILDLKSPPSSVMDAKDMFDAKTSPHADHWLVNAMILDRGRKVIDVAVANAKSREMQAGVLEIIAEGIEKLESADLLSEDVFEKGDVARSLFTAEYGKMVASVEKVLHEPGTKALKGQDRECVNDLSTRITSAAAVAVQACIRFDLLPFHALLLKSLQDGKEPDDISVPCEPLRPEACILYMQAAVQQKVMTAIMDFCNFMPDFAGKLVEARTAEGLSASEAQQETDGPVSELAGASTQISEKVRTVLQGQVHKELDIRISTCIDCLQTVVGEVLPDDTTPVPLSKERIAEFDEDLQKARVLTSVIPDGAGMRDGLLVIEALVSFYIAWCPEPNKRTAGPANPEKLRKQDYHVLSLFTGFMAEAEDHLVQVRKVTQMMEKVSYVGQNKLNNMEAFHNDTELIYLDTLKEVRAVLSDIKDTFAEELDSACSQCGDVTLPRELANVSTLEDVTKQSELIQQVFSLDKSTQVSNCAVALEKWLARAKSGAKKLKIDPSELCDVAGGTSTTVGNLCSILCSKAVTRATNAKVALGEKVLSPLKEAMSLASEHTLEIPAGLQAVATHLIQK</sequence>
<accession>A0A9P1DE78</accession>
<dbReference type="Proteomes" id="UP001152797">
    <property type="component" value="Unassembled WGS sequence"/>
</dbReference>
<organism evidence="1">
    <name type="scientific">Cladocopium goreaui</name>
    <dbReference type="NCBI Taxonomy" id="2562237"/>
    <lineage>
        <taxon>Eukaryota</taxon>
        <taxon>Sar</taxon>
        <taxon>Alveolata</taxon>
        <taxon>Dinophyceae</taxon>
        <taxon>Suessiales</taxon>
        <taxon>Symbiodiniaceae</taxon>
        <taxon>Cladocopium</taxon>
    </lineage>
</organism>
<dbReference type="EMBL" id="CAMXCT030004170">
    <property type="protein sequence ID" value="CAL4795292.1"/>
    <property type="molecule type" value="Genomic_DNA"/>
</dbReference>
<dbReference type="EMBL" id="CAMXCT010004170">
    <property type="protein sequence ID" value="CAI4007980.1"/>
    <property type="molecule type" value="Genomic_DNA"/>
</dbReference>
<protein>
    <submittedName>
        <fullName evidence="1">Uncharacterized protein</fullName>
    </submittedName>
</protein>
<reference evidence="2" key="2">
    <citation type="submission" date="2024-04" db="EMBL/GenBank/DDBJ databases">
        <authorList>
            <person name="Chen Y."/>
            <person name="Shah S."/>
            <person name="Dougan E. K."/>
            <person name="Thang M."/>
            <person name="Chan C."/>
        </authorList>
    </citation>
    <scope>NUCLEOTIDE SEQUENCE [LARGE SCALE GENOMIC DNA]</scope>
</reference>
<dbReference type="EMBL" id="CAMXCT020004170">
    <property type="protein sequence ID" value="CAL1161355.1"/>
    <property type="molecule type" value="Genomic_DNA"/>
</dbReference>
<proteinExistence type="predicted"/>
<keyword evidence="3" id="KW-1185">Reference proteome</keyword>